<dbReference type="GO" id="GO:0009289">
    <property type="term" value="C:pilus"/>
    <property type="evidence" value="ECO:0007669"/>
    <property type="project" value="InterPro"/>
</dbReference>
<dbReference type="InterPro" id="IPR000259">
    <property type="entry name" value="Adhesion_dom_fimbrial"/>
</dbReference>
<accession>A0AAW8H6J1</accession>
<evidence type="ECO:0000259" key="2">
    <source>
        <dbReference type="Pfam" id="PF00419"/>
    </source>
</evidence>
<evidence type="ECO:0000256" key="1">
    <source>
        <dbReference type="SAM" id="SignalP"/>
    </source>
</evidence>
<evidence type="ECO:0000313" key="4">
    <source>
        <dbReference type="Proteomes" id="UP001225042"/>
    </source>
</evidence>
<name>A0AAW8H6J1_9ENTR</name>
<reference evidence="3 4" key="1">
    <citation type="submission" date="2023-08" db="EMBL/GenBank/DDBJ databases">
        <authorList>
            <person name="Dale J."/>
        </authorList>
    </citation>
    <scope>NUCLEOTIDE SEQUENCE [LARGE SCALE GENOMIC DNA]</scope>
    <source>
        <strain evidence="3 4">2023EL-00788</strain>
    </source>
</reference>
<feature type="domain" description="Fimbrial-type adhesion" evidence="2">
    <location>
        <begin position="30"/>
        <end position="189"/>
    </location>
</feature>
<organism evidence="3 4">
    <name type="scientific">Enterobacter soli</name>
    <dbReference type="NCBI Taxonomy" id="885040"/>
    <lineage>
        <taxon>Bacteria</taxon>
        <taxon>Pseudomonadati</taxon>
        <taxon>Pseudomonadota</taxon>
        <taxon>Gammaproteobacteria</taxon>
        <taxon>Enterobacterales</taxon>
        <taxon>Enterobacteriaceae</taxon>
        <taxon>Enterobacter</taxon>
    </lineage>
</organism>
<evidence type="ECO:0000313" key="3">
    <source>
        <dbReference type="EMBL" id="MDQ2255903.1"/>
    </source>
</evidence>
<feature type="chain" id="PRO_5043857865" evidence="1">
    <location>
        <begin position="25"/>
        <end position="190"/>
    </location>
</feature>
<dbReference type="RefSeq" id="WP_217187575.1">
    <property type="nucleotide sequence ID" value="NZ_CP143717.1"/>
</dbReference>
<dbReference type="NCBIfam" id="NF011834">
    <property type="entry name" value="PRK15306.1"/>
    <property type="match status" value="1"/>
</dbReference>
<keyword evidence="1" id="KW-0732">Signal</keyword>
<gene>
    <name evidence="3" type="ORF">RBJ67_07075</name>
</gene>
<sequence length="190" mass="19984">MKKNLLGLSVIAMTTLALSGMAHSTDVNVNFTANIRETTCDMKLVGGTGSDTQQTLKIGDSNGQVRLESVVAGTATAKFKIAIVECPVSLQSLKTTVKGTPASAMLTGLVNQIAPANGGANWAAVTVARESKPEAPFKINSTTDAERLVWTATEITNKEVPLVATLRETSAGKMTIGTFQAVATFEFTYE</sequence>
<proteinExistence type="predicted"/>
<dbReference type="InterPro" id="IPR050263">
    <property type="entry name" value="Bact_Fimbrial_Adh_Pro"/>
</dbReference>
<dbReference type="Proteomes" id="UP001225042">
    <property type="component" value="Unassembled WGS sequence"/>
</dbReference>
<dbReference type="PANTHER" id="PTHR33420">
    <property type="entry name" value="FIMBRIAL SUBUNIT ELFA-RELATED"/>
    <property type="match status" value="1"/>
</dbReference>
<dbReference type="GO" id="GO:0043709">
    <property type="term" value="P:cell adhesion involved in single-species biofilm formation"/>
    <property type="evidence" value="ECO:0007669"/>
    <property type="project" value="TreeGrafter"/>
</dbReference>
<keyword evidence="4" id="KW-1185">Reference proteome</keyword>
<protein>
    <submittedName>
        <fullName evidence="3">Fimbrial protein</fullName>
    </submittedName>
</protein>
<comment type="caution">
    <text evidence="3">The sequence shown here is derived from an EMBL/GenBank/DDBJ whole genome shotgun (WGS) entry which is preliminary data.</text>
</comment>
<dbReference type="Pfam" id="PF00419">
    <property type="entry name" value="Fimbrial"/>
    <property type="match status" value="1"/>
</dbReference>
<dbReference type="PANTHER" id="PTHR33420:SF33">
    <property type="entry name" value="MINOR FIMBRIAL SUBUNIT"/>
    <property type="match status" value="1"/>
</dbReference>
<dbReference type="EMBL" id="JAVDKS010000002">
    <property type="protein sequence ID" value="MDQ2255903.1"/>
    <property type="molecule type" value="Genomic_DNA"/>
</dbReference>
<feature type="signal peptide" evidence="1">
    <location>
        <begin position="1"/>
        <end position="24"/>
    </location>
</feature>
<dbReference type="AlphaFoldDB" id="A0AAW8H6J1"/>